<evidence type="ECO:0000256" key="3">
    <source>
        <dbReference type="RuleBase" id="RU000363"/>
    </source>
</evidence>
<protein>
    <submittedName>
        <fullName evidence="4">SDR family NAD(P)-dependent oxidoreductase</fullName>
    </submittedName>
</protein>
<keyword evidence="5" id="KW-1185">Reference proteome</keyword>
<accession>A0AAE3TDB2</accession>
<dbReference type="PANTHER" id="PTHR42760">
    <property type="entry name" value="SHORT-CHAIN DEHYDROGENASES/REDUCTASES FAMILY MEMBER"/>
    <property type="match status" value="1"/>
</dbReference>
<dbReference type="PRINTS" id="PR00081">
    <property type="entry name" value="GDHRDH"/>
</dbReference>
<organism evidence="4 5">
    <name type="scientific">Stygiobacter electus</name>
    <dbReference type="NCBI Taxonomy" id="3032292"/>
    <lineage>
        <taxon>Bacteria</taxon>
        <taxon>Pseudomonadati</taxon>
        <taxon>Ignavibacteriota</taxon>
        <taxon>Ignavibacteria</taxon>
        <taxon>Ignavibacteriales</taxon>
        <taxon>Melioribacteraceae</taxon>
        <taxon>Stygiobacter</taxon>
    </lineage>
</organism>
<dbReference type="GO" id="GO:0006633">
    <property type="term" value="P:fatty acid biosynthetic process"/>
    <property type="evidence" value="ECO:0007669"/>
    <property type="project" value="TreeGrafter"/>
</dbReference>
<dbReference type="InterPro" id="IPR036291">
    <property type="entry name" value="NAD(P)-bd_dom_sf"/>
</dbReference>
<dbReference type="Gene3D" id="3.40.50.720">
    <property type="entry name" value="NAD(P)-binding Rossmann-like Domain"/>
    <property type="match status" value="1"/>
</dbReference>
<comment type="caution">
    <text evidence="4">The sequence shown here is derived from an EMBL/GenBank/DDBJ whole genome shotgun (WGS) entry which is preliminary data.</text>
</comment>
<dbReference type="PANTHER" id="PTHR42760:SF133">
    <property type="entry name" value="3-OXOACYL-[ACYL-CARRIER-PROTEIN] REDUCTASE"/>
    <property type="match status" value="1"/>
</dbReference>
<comment type="similarity">
    <text evidence="1 3">Belongs to the short-chain dehydrogenases/reductases (SDR) family.</text>
</comment>
<evidence type="ECO:0000313" key="5">
    <source>
        <dbReference type="Proteomes" id="UP001221302"/>
    </source>
</evidence>
<dbReference type="GO" id="GO:0016616">
    <property type="term" value="F:oxidoreductase activity, acting on the CH-OH group of donors, NAD or NADP as acceptor"/>
    <property type="evidence" value="ECO:0007669"/>
    <property type="project" value="TreeGrafter"/>
</dbReference>
<dbReference type="CDD" id="cd05233">
    <property type="entry name" value="SDR_c"/>
    <property type="match status" value="1"/>
</dbReference>
<keyword evidence="2" id="KW-0560">Oxidoreductase</keyword>
<name>A0AAE3TDB2_9BACT</name>
<proteinExistence type="inferred from homology"/>
<dbReference type="PRINTS" id="PR00080">
    <property type="entry name" value="SDRFAMILY"/>
</dbReference>
<dbReference type="Pfam" id="PF00106">
    <property type="entry name" value="adh_short"/>
    <property type="match status" value="1"/>
</dbReference>
<evidence type="ECO:0000256" key="1">
    <source>
        <dbReference type="ARBA" id="ARBA00006484"/>
    </source>
</evidence>
<dbReference type="RefSeq" id="WP_321537061.1">
    <property type="nucleotide sequence ID" value="NZ_JARGDL010000035.1"/>
</dbReference>
<gene>
    <name evidence="4" type="ORF">P0M35_14080</name>
</gene>
<dbReference type="SUPFAM" id="SSF51735">
    <property type="entry name" value="NAD(P)-binding Rossmann-fold domains"/>
    <property type="match status" value="1"/>
</dbReference>
<dbReference type="AlphaFoldDB" id="A0AAE3TDB2"/>
<feature type="non-terminal residue" evidence="4">
    <location>
        <position position="1"/>
    </location>
</feature>
<evidence type="ECO:0000313" key="4">
    <source>
        <dbReference type="EMBL" id="MDF1613288.1"/>
    </source>
</evidence>
<dbReference type="InterPro" id="IPR002347">
    <property type="entry name" value="SDR_fam"/>
</dbReference>
<sequence>MKNIVVTGGTKGIGATIVKNLCSEGYNVFSIYKSNENAANEQKKELKGFSLHTYKADISNYDEVEKMVKDIKSKYRNVDILINNAGIAQYKTYEDITYKDWLETIQINLTSTFIVTQAFLPLLIASEKAKIINMSSIAAFNGGMVGPHYAASKAGQIGLTHYYAKALAALNIMVNSIAPALIETDMTKGKINAEKIPLMRSGKTDDIWTAVKFLIDNDFITGQTLHINGGLFFS</sequence>
<dbReference type="GO" id="GO:0048038">
    <property type="term" value="F:quinone binding"/>
    <property type="evidence" value="ECO:0007669"/>
    <property type="project" value="TreeGrafter"/>
</dbReference>
<reference evidence="4" key="1">
    <citation type="submission" date="2023-03" db="EMBL/GenBank/DDBJ databases">
        <title>Stygiobacter electus gen. nov., sp. nov., facultatively anaerobic thermotolerant bacterium of the class Ignavibacteria from a well of Yessentuki mineral water deposit.</title>
        <authorList>
            <person name="Podosokorskaya O.A."/>
            <person name="Elcheninov A.G."/>
            <person name="Petrova N.F."/>
            <person name="Zavarzina D.G."/>
            <person name="Kublanov I.V."/>
            <person name="Merkel A.Y."/>
        </authorList>
    </citation>
    <scope>NUCLEOTIDE SEQUENCE</scope>
    <source>
        <strain evidence="4">09-Me</strain>
    </source>
</reference>
<dbReference type="FunFam" id="3.40.50.720:FF:000173">
    <property type="entry name" value="3-oxoacyl-[acyl-carrier protein] reductase"/>
    <property type="match status" value="1"/>
</dbReference>
<evidence type="ECO:0000256" key="2">
    <source>
        <dbReference type="ARBA" id="ARBA00023002"/>
    </source>
</evidence>
<dbReference type="Proteomes" id="UP001221302">
    <property type="component" value="Unassembled WGS sequence"/>
</dbReference>
<dbReference type="EMBL" id="JARGDL010000035">
    <property type="protein sequence ID" value="MDF1613288.1"/>
    <property type="molecule type" value="Genomic_DNA"/>
</dbReference>